<dbReference type="InterPro" id="IPR052775">
    <property type="entry name" value="IUN_hydrolase"/>
</dbReference>
<dbReference type="InterPro" id="IPR036452">
    <property type="entry name" value="Ribo_hydro-like"/>
</dbReference>
<dbReference type="SUPFAM" id="SSF53590">
    <property type="entry name" value="Nucleoside hydrolase"/>
    <property type="match status" value="1"/>
</dbReference>
<evidence type="ECO:0000313" key="3">
    <source>
        <dbReference type="EMBL" id="KAK8838660.1"/>
    </source>
</evidence>
<evidence type="ECO:0000259" key="2">
    <source>
        <dbReference type="Pfam" id="PF01156"/>
    </source>
</evidence>
<dbReference type="Proteomes" id="UP001470230">
    <property type="component" value="Unassembled WGS sequence"/>
</dbReference>
<dbReference type="InterPro" id="IPR001910">
    <property type="entry name" value="Inosine/uridine_hydrolase_dom"/>
</dbReference>
<protein>
    <recommendedName>
        <fullName evidence="2">Inosine/uridine-preferring nucleoside hydrolase domain-containing protein</fullName>
    </recommendedName>
</protein>
<dbReference type="EMBL" id="JAPFFF010000054">
    <property type="protein sequence ID" value="KAK8838660.1"/>
    <property type="molecule type" value="Genomic_DNA"/>
</dbReference>
<feature type="domain" description="Inosine/uridine-preferring nucleoside hydrolase" evidence="2">
    <location>
        <begin position="3"/>
        <end position="159"/>
    </location>
</feature>
<dbReference type="Pfam" id="PF01156">
    <property type="entry name" value="IU_nuc_hydro"/>
    <property type="match status" value="1"/>
</dbReference>
<name>A0ABR2GXL2_9EUKA</name>
<accession>A0ABR2GXL2</accession>
<organism evidence="3 4">
    <name type="scientific">Tritrichomonas musculus</name>
    <dbReference type="NCBI Taxonomy" id="1915356"/>
    <lineage>
        <taxon>Eukaryota</taxon>
        <taxon>Metamonada</taxon>
        <taxon>Parabasalia</taxon>
        <taxon>Tritrichomonadida</taxon>
        <taxon>Tritrichomonadidae</taxon>
        <taxon>Tritrichomonas</taxon>
    </lineage>
</organism>
<keyword evidence="4" id="KW-1185">Reference proteome</keyword>
<reference evidence="3 4" key="1">
    <citation type="submission" date="2024-04" db="EMBL/GenBank/DDBJ databases">
        <title>Tritrichomonas musculus Genome.</title>
        <authorList>
            <person name="Alves-Ferreira E."/>
            <person name="Grigg M."/>
            <person name="Lorenzi H."/>
            <person name="Galac M."/>
        </authorList>
    </citation>
    <scope>NUCLEOTIDE SEQUENCE [LARGE SCALE GENOMIC DNA]</scope>
    <source>
        <strain evidence="3 4">EAF2021</strain>
    </source>
</reference>
<proteinExistence type="inferred from homology"/>
<sequence length="169" mass="19078">MLKGIKHIVVMGCAAENDGNKSKCAEFNFICDPEAAQIVFSTFPQDRITLISWTLTKAFLFSSPKDLELYQKNKENTTLGEFTKQTWQPVIDFSNGEMQMADPLASFVVCYPEGIIEAEKLRINIALSGEKVGISETSKDEKNEGATNIVKKIDFDKYKEIFTNLIRHQ</sequence>
<evidence type="ECO:0000256" key="1">
    <source>
        <dbReference type="ARBA" id="ARBA00009176"/>
    </source>
</evidence>
<gene>
    <name evidence="3" type="ORF">M9Y10_032696</name>
</gene>
<comment type="caution">
    <text evidence="3">The sequence shown here is derived from an EMBL/GenBank/DDBJ whole genome shotgun (WGS) entry which is preliminary data.</text>
</comment>
<dbReference type="PANTHER" id="PTHR46190">
    <property type="entry name" value="SI:CH211-201H21.5-RELATED"/>
    <property type="match status" value="1"/>
</dbReference>
<evidence type="ECO:0000313" key="4">
    <source>
        <dbReference type="Proteomes" id="UP001470230"/>
    </source>
</evidence>
<comment type="similarity">
    <text evidence="1">Belongs to the IUNH family.</text>
</comment>
<dbReference type="Gene3D" id="3.90.245.10">
    <property type="entry name" value="Ribonucleoside hydrolase-like"/>
    <property type="match status" value="1"/>
</dbReference>
<dbReference type="PANTHER" id="PTHR46190:SF1">
    <property type="entry name" value="SI:CH211-201H21.5"/>
    <property type="match status" value="1"/>
</dbReference>